<sequence>MRNLERAAALKIPPKKVAFSALEYIHGAILAGRAGNSGVL</sequence>
<dbReference type="EMBL" id="CABFNB010000125">
    <property type="protein sequence ID" value="VTZ64137.1"/>
    <property type="molecule type" value="Genomic_DNA"/>
</dbReference>
<dbReference type="AlphaFoldDB" id="A0A508X3P0"/>
<reference evidence="1" key="1">
    <citation type="submission" date="2019-06" db="EMBL/GenBank/DDBJ databases">
        <authorList>
            <person name="Le Quere A."/>
            <person name="Colella S."/>
        </authorList>
    </citation>
    <scope>NUCLEOTIDE SEQUENCE</scope>
    <source>
        <strain evidence="1">EmedicaeMD41</strain>
    </source>
</reference>
<evidence type="ECO:0000313" key="1">
    <source>
        <dbReference type="EMBL" id="VTZ64137.1"/>
    </source>
</evidence>
<name>A0A508X3P0_9HYPH</name>
<protein>
    <submittedName>
        <fullName evidence="1">Uncharacterized protein</fullName>
    </submittedName>
</protein>
<gene>
    <name evidence="1" type="ORF">EMEDMD4_570017</name>
</gene>
<dbReference type="Proteomes" id="UP000507954">
    <property type="component" value="Unassembled WGS sequence"/>
</dbReference>
<organism evidence="1">
    <name type="scientific">Sinorhizobium medicae</name>
    <dbReference type="NCBI Taxonomy" id="110321"/>
    <lineage>
        <taxon>Bacteria</taxon>
        <taxon>Pseudomonadati</taxon>
        <taxon>Pseudomonadota</taxon>
        <taxon>Alphaproteobacteria</taxon>
        <taxon>Hyphomicrobiales</taxon>
        <taxon>Rhizobiaceae</taxon>
        <taxon>Sinorhizobium/Ensifer group</taxon>
        <taxon>Sinorhizobium</taxon>
    </lineage>
</organism>
<accession>A0A508X3P0</accession>
<proteinExistence type="predicted"/>